<dbReference type="AlphaFoldDB" id="A0A4R2GSV8"/>
<dbReference type="Pfam" id="PF06108">
    <property type="entry name" value="DUF952"/>
    <property type="match status" value="1"/>
</dbReference>
<name>A0A4R2GSV8_9HYPH</name>
<dbReference type="PANTHER" id="PTHR34129:SF1">
    <property type="entry name" value="DUF952 DOMAIN-CONTAINING PROTEIN"/>
    <property type="match status" value="1"/>
</dbReference>
<gene>
    <name evidence="1" type="ORF">EV666_112128</name>
</gene>
<proteinExistence type="predicted"/>
<evidence type="ECO:0000313" key="1">
    <source>
        <dbReference type="EMBL" id="TCO11540.1"/>
    </source>
</evidence>
<evidence type="ECO:0000313" key="2">
    <source>
        <dbReference type="Proteomes" id="UP000294881"/>
    </source>
</evidence>
<sequence length="133" mass="14260">MTASQPAYVYKICPRGDWEAAQATGAFTGAAIDLADGYIHLSTAAQVHETARLHFRGQQNLALLEVETAALGAGLRYEPSRGGALFPHLYGPLPVAAVRRVWLLTNDTASARRSAANQQGSETVPVLPELNEF</sequence>
<organism evidence="1 2">
    <name type="scientific">Camelimonas lactis</name>
    <dbReference type="NCBI Taxonomy" id="659006"/>
    <lineage>
        <taxon>Bacteria</taxon>
        <taxon>Pseudomonadati</taxon>
        <taxon>Pseudomonadota</taxon>
        <taxon>Alphaproteobacteria</taxon>
        <taxon>Hyphomicrobiales</taxon>
        <taxon>Chelatococcaceae</taxon>
        <taxon>Camelimonas</taxon>
    </lineage>
</organism>
<dbReference type="EMBL" id="SLWL01000012">
    <property type="protein sequence ID" value="TCO11540.1"/>
    <property type="molecule type" value="Genomic_DNA"/>
</dbReference>
<protein>
    <submittedName>
        <fullName evidence="1">Uncharacterized protein (DUF952 family)</fullName>
    </submittedName>
</protein>
<keyword evidence="2" id="KW-1185">Reference proteome</keyword>
<accession>A0A4R2GSV8</accession>
<reference evidence="1 2" key="1">
    <citation type="submission" date="2019-03" db="EMBL/GenBank/DDBJ databases">
        <title>Genomic Encyclopedia of Type Strains, Phase IV (KMG-IV): sequencing the most valuable type-strain genomes for metagenomic binning, comparative biology and taxonomic classification.</title>
        <authorList>
            <person name="Goeker M."/>
        </authorList>
    </citation>
    <scope>NUCLEOTIDE SEQUENCE [LARGE SCALE GENOMIC DNA]</scope>
    <source>
        <strain evidence="1 2">DSM 22958</strain>
    </source>
</reference>
<dbReference type="Gene3D" id="3.20.170.20">
    <property type="entry name" value="Protein of unknown function DUF952"/>
    <property type="match status" value="1"/>
</dbReference>
<comment type="caution">
    <text evidence="1">The sequence shown here is derived from an EMBL/GenBank/DDBJ whole genome shotgun (WGS) entry which is preliminary data.</text>
</comment>
<dbReference type="PANTHER" id="PTHR34129">
    <property type="entry name" value="BLR1139 PROTEIN"/>
    <property type="match status" value="1"/>
</dbReference>
<dbReference type="SUPFAM" id="SSF56399">
    <property type="entry name" value="ADP-ribosylation"/>
    <property type="match status" value="1"/>
</dbReference>
<dbReference type="OrthoDB" id="9799937at2"/>
<dbReference type="RefSeq" id="WP_132009069.1">
    <property type="nucleotide sequence ID" value="NZ_JBHUNN010000002.1"/>
</dbReference>
<dbReference type="InterPro" id="IPR009297">
    <property type="entry name" value="DUF952"/>
</dbReference>
<dbReference type="Proteomes" id="UP000294881">
    <property type="component" value="Unassembled WGS sequence"/>
</dbReference>